<reference evidence="6" key="1">
    <citation type="submission" date="2023-07" db="EMBL/GenBank/DDBJ databases">
        <title>30 novel species of actinomycetes from the DSMZ collection.</title>
        <authorList>
            <person name="Nouioui I."/>
        </authorList>
    </citation>
    <scope>NUCLEOTIDE SEQUENCE [LARGE SCALE GENOMIC DNA]</scope>
    <source>
        <strain evidence="6">DSM 44938</strain>
    </source>
</reference>
<gene>
    <name evidence="5" type="ORF">RM590_10230</name>
</gene>
<dbReference type="InterPro" id="IPR051531">
    <property type="entry name" value="N-acetyltransferase"/>
</dbReference>
<evidence type="ECO:0000313" key="6">
    <source>
        <dbReference type="Proteomes" id="UP001183246"/>
    </source>
</evidence>
<dbReference type="PANTHER" id="PTHR43792">
    <property type="entry name" value="GNAT FAMILY, PUTATIVE (AFU_ORTHOLOGUE AFUA_3G00765)-RELATED-RELATED"/>
    <property type="match status" value="1"/>
</dbReference>
<dbReference type="InterPro" id="IPR000182">
    <property type="entry name" value="GNAT_dom"/>
</dbReference>
<comment type="caution">
    <text evidence="5">The sequence shown here is derived from an EMBL/GenBank/DDBJ whole genome shotgun (WGS) entry which is preliminary data.</text>
</comment>
<dbReference type="CDD" id="cd04301">
    <property type="entry name" value="NAT_SF"/>
    <property type="match status" value="1"/>
</dbReference>
<evidence type="ECO:0000256" key="1">
    <source>
        <dbReference type="ARBA" id="ARBA00022679"/>
    </source>
</evidence>
<organism evidence="5 6">
    <name type="scientific">Streptomyces litchfieldiae</name>
    <dbReference type="NCBI Taxonomy" id="3075543"/>
    <lineage>
        <taxon>Bacteria</taxon>
        <taxon>Bacillati</taxon>
        <taxon>Actinomycetota</taxon>
        <taxon>Actinomycetes</taxon>
        <taxon>Kitasatosporales</taxon>
        <taxon>Streptomycetaceae</taxon>
        <taxon>Streptomyces</taxon>
    </lineage>
</organism>
<accession>A0ABU2MNG3</accession>
<comment type="similarity">
    <text evidence="3">Belongs to the acetyltransferase family. RimJ subfamily.</text>
</comment>
<evidence type="ECO:0000256" key="3">
    <source>
        <dbReference type="ARBA" id="ARBA00038502"/>
    </source>
</evidence>
<dbReference type="PANTHER" id="PTHR43792:SF8">
    <property type="entry name" value="[RIBOSOMAL PROTEIN US5]-ALANINE N-ACETYLTRANSFERASE"/>
    <property type="match status" value="1"/>
</dbReference>
<dbReference type="PROSITE" id="PS51186">
    <property type="entry name" value="GNAT"/>
    <property type="match status" value="1"/>
</dbReference>
<feature type="domain" description="N-acetyltransferase" evidence="4">
    <location>
        <begin position="7"/>
        <end position="164"/>
    </location>
</feature>
<dbReference type="Proteomes" id="UP001183246">
    <property type="component" value="Unassembled WGS sequence"/>
</dbReference>
<dbReference type="SUPFAM" id="SSF55729">
    <property type="entry name" value="Acyl-CoA N-acyltransferases (Nat)"/>
    <property type="match status" value="1"/>
</dbReference>
<dbReference type="EMBL" id="JAVREL010000004">
    <property type="protein sequence ID" value="MDT0342991.1"/>
    <property type="molecule type" value="Genomic_DNA"/>
</dbReference>
<protein>
    <submittedName>
        <fullName evidence="5">GNAT family N-acetyltransferase</fullName>
    </submittedName>
</protein>
<dbReference type="Gene3D" id="3.40.630.30">
    <property type="match status" value="1"/>
</dbReference>
<keyword evidence="6" id="KW-1185">Reference proteome</keyword>
<dbReference type="RefSeq" id="WP_311704116.1">
    <property type="nucleotide sequence ID" value="NZ_JAVREL010000004.1"/>
</dbReference>
<proteinExistence type="inferred from homology"/>
<evidence type="ECO:0000256" key="2">
    <source>
        <dbReference type="ARBA" id="ARBA00023315"/>
    </source>
</evidence>
<sequence>MSESAGVRIAPWGEDDFELLRRANAPEMMAHLGGPESEEKLRDRHRRYLGLDDTGRGQMFSVRAEPTGERVGTVGFWEREWRDETVYEAGWSVLPEYQGRGLATAAAREVARAAAEEGGHRFLHAFPSVENPGSNAVCAGAGFTLLGPCDFEYPPGRPMRCNDWRLDLVEFAGLGSRVPGGVG</sequence>
<dbReference type="Pfam" id="PF13302">
    <property type="entry name" value="Acetyltransf_3"/>
    <property type="match status" value="1"/>
</dbReference>
<name>A0ABU2MNG3_9ACTN</name>
<keyword evidence="2" id="KW-0012">Acyltransferase</keyword>
<dbReference type="InterPro" id="IPR016181">
    <property type="entry name" value="Acyl_CoA_acyltransferase"/>
</dbReference>
<evidence type="ECO:0000259" key="4">
    <source>
        <dbReference type="PROSITE" id="PS51186"/>
    </source>
</evidence>
<keyword evidence="1" id="KW-0808">Transferase</keyword>
<evidence type="ECO:0000313" key="5">
    <source>
        <dbReference type="EMBL" id="MDT0342991.1"/>
    </source>
</evidence>